<evidence type="ECO:0008006" key="4">
    <source>
        <dbReference type="Google" id="ProtNLM"/>
    </source>
</evidence>
<feature type="compositionally biased region" description="Gly residues" evidence="1">
    <location>
        <begin position="151"/>
        <end position="162"/>
    </location>
</feature>
<dbReference type="InterPro" id="IPR011990">
    <property type="entry name" value="TPR-like_helical_dom_sf"/>
</dbReference>
<proteinExistence type="predicted"/>
<comment type="caution">
    <text evidence="2">The sequence shown here is derived from an EMBL/GenBank/DDBJ whole genome shotgun (WGS) entry which is preliminary data.</text>
</comment>
<dbReference type="Gene3D" id="1.25.40.10">
    <property type="entry name" value="Tetratricopeptide repeat domain"/>
    <property type="match status" value="1"/>
</dbReference>
<keyword evidence="3" id="KW-1185">Reference proteome</keyword>
<gene>
    <name evidence="2" type="ORF">CCMP2556_LOCUS21130</name>
</gene>
<sequence length="172" mass="18284">MATPCEEEASLSACAACKAEGNTAYANGDLETAREHYAAALEHWEAALRPAPSAHEIGARVRYSRHGFGVVMSAFTMFDEYFLKDLGNDQAIWAGEPGGELKRSPMGLNTYYVAPQASSVEGQSLAERSTQSPVTRAVACATATHRSSVGTGLGQGRRGGSWYGSENERCCG</sequence>
<reference evidence="2 3" key="1">
    <citation type="submission" date="2024-02" db="EMBL/GenBank/DDBJ databases">
        <authorList>
            <person name="Chen Y."/>
            <person name="Shah S."/>
            <person name="Dougan E. K."/>
            <person name="Thang M."/>
            <person name="Chan C."/>
        </authorList>
    </citation>
    <scope>NUCLEOTIDE SEQUENCE [LARGE SCALE GENOMIC DNA]</scope>
</reference>
<protein>
    <recommendedName>
        <fullName evidence="4">Tetratricopeptide repeat protein</fullName>
    </recommendedName>
</protein>
<name>A0ABP0LKX2_9DINO</name>
<dbReference type="Proteomes" id="UP001642484">
    <property type="component" value="Unassembled WGS sequence"/>
</dbReference>
<dbReference type="EMBL" id="CAXAMN010012658">
    <property type="protein sequence ID" value="CAK9038709.1"/>
    <property type="molecule type" value="Genomic_DNA"/>
</dbReference>
<accession>A0ABP0LKX2</accession>
<dbReference type="SUPFAM" id="SSF48452">
    <property type="entry name" value="TPR-like"/>
    <property type="match status" value="1"/>
</dbReference>
<evidence type="ECO:0000256" key="1">
    <source>
        <dbReference type="SAM" id="MobiDB-lite"/>
    </source>
</evidence>
<evidence type="ECO:0000313" key="3">
    <source>
        <dbReference type="Proteomes" id="UP001642484"/>
    </source>
</evidence>
<feature type="region of interest" description="Disordered" evidence="1">
    <location>
        <begin position="149"/>
        <end position="172"/>
    </location>
</feature>
<organism evidence="2 3">
    <name type="scientific">Durusdinium trenchii</name>
    <dbReference type="NCBI Taxonomy" id="1381693"/>
    <lineage>
        <taxon>Eukaryota</taxon>
        <taxon>Sar</taxon>
        <taxon>Alveolata</taxon>
        <taxon>Dinophyceae</taxon>
        <taxon>Suessiales</taxon>
        <taxon>Symbiodiniaceae</taxon>
        <taxon>Durusdinium</taxon>
    </lineage>
</organism>
<evidence type="ECO:0000313" key="2">
    <source>
        <dbReference type="EMBL" id="CAK9038709.1"/>
    </source>
</evidence>